<dbReference type="PROSITE" id="PS50262">
    <property type="entry name" value="G_PROTEIN_RECEP_F1_2"/>
    <property type="match status" value="1"/>
</dbReference>
<evidence type="ECO:0000313" key="9">
    <source>
        <dbReference type="EMBL" id="KAK2719518.1"/>
    </source>
</evidence>
<name>A0AA88L5Q2_ARTSF</name>
<feature type="transmembrane region" description="Helical" evidence="7">
    <location>
        <begin position="221"/>
        <end position="249"/>
    </location>
</feature>
<dbReference type="AlphaFoldDB" id="A0AA88L5Q2"/>
<protein>
    <recommendedName>
        <fullName evidence="8">G-protein coupled receptors family 1 profile domain-containing protein</fullName>
    </recommendedName>
</protein>
<keyword evidence="6" id="KW-0807">Transducer</keyword>
<dbReference type="PANTHER" id="PTHR47760">
    <property type="entry name" value="G-PROTEIN COUPLED RECEPTOR B0563.6-LIKE PROTEIN-RELATED"/>
    <property type="match status" value="1"/>
</dbReference>
<dbReference type="InterPro" id="IPR017452">
    <property type="entry name" value="GPCR_Rhodpsn_7TM"/>
</dbReference>
<evidence type="ECO:0000256" key="5">
    <source>
        <dbReference type="ARBA" id="ARBA00023136"/>
    </source>
</evidence>
<feature type="transmembrane region" description="Helical" evidence="7">
    <location>
        <begin position="338"/>
        <end position="361"/>
    </location>
</feature>
<feature type="transmembrane region" description="Helical" evidence="7">
    <location>
        <begin position="125"/>
        <end position="146"/>
    </location>
</feature>
<sequence>MDIDNALIDGRIVSFYDASTSSHSELCWNSTDIMNRDIKMARLKYFSYGIILPAICGLGIMGNLLNLVVLTRPSMKGPAYVYMRGYAAGALCAMFFAVPFAGRILLHNEVGPWESYVQAFFHTRLELYLGNAFIGVAVLMLVALTVERYVAVCQVGQGRYLISKKAPSMVCSLLTIFSLLIYSPYLLRAHVVTCIEEGGDNRTLYRIQEHPTFSNSIAWAVYLWILEAIFKITPMILVAYLNCCIIVTYRETCEKRRKMTKRLNTVSTDTALLKKDPNSDTPSVSTISQEETTRLSQEQRLMLLLGSTSVLFLVCTAPQLILSLMIHERILKSYGFQVFRAIANVLELSNYSVSFYIYSILSRDFRTTFLRTFYYRKRERVNQTYL</sequence>
<keyword evidence="10" id="KW-1185">Reference proteome</keyword>
<evidence type="ECO:0000256" key="2">
    <source>
        <dbReference type="ARBA" id="ARBA00010663"/>
    </source>
</evidence>
<dbReference type="EMBL" id="JAVRJZ010000008">
    <property type="protein sequence ID" value="KAK2719518.1"/>
    <property type="molecule type" value="Genomic_DNA"/>
</dbReference>
<keyword evidence="6" id="KW-0297">G-protein coupled receptor</keyword>
<evidence type="ECO:0000256" key="1">
    <source>
        <dbReference type="ARBA" id="ARBA00004370"/>
    </source>
</evidence>
<dbReference type="InterPro" id="IPR000276">
    <property type="entry name" value="GPCR_Rhodpsn"/>
</dbReference>
<feature type="transmembrane region" description="Helical" evidence="7">
    <location>
        <begin position="166"/>
        <end position="187"/>
    </location>
</feature>
<keyword evidence="6" id="KW-0675">Receptor</keyword>
<evidence type="ECO:0000256" key="3">
    <source>
        <dbReference type="ARBA" id="ARBA00022692"/>
    </source>
</evidence>
<dbReference type="GO" id="GO:0004930">
    <property type="term" value="F:G protein-coupled receptor activity"/>
    <property type="evidence" value="ECO:0007669"/>
    <property type="project" value="UniProtKB-KW"/>
</dbReference>
<evidence type="ECO:0000313" key="10">
    <source>
        <dbReference type="Proteomes" id="UP001187531"/>
    </source>
</evidence>
<evidence type="ECO:0000256" key="7">
    <source>
        <dbReference type="SAM" id="Phobius"/>
    </source>
</evidence>
<dbReference type="GO" id="GO:0016020">
    <property type="term" value="C:membrane"/>
    <property type="evidence" value="ECO:0007669"/>
    <property type="project" value="UniProtKB-SubCell"/>
</dbReference>
<comment type="similarity">
    <text evidence="2 6">Belongs to the G-protein coupled receptor 1 family.</text>
</comment>
<dbReference type="CDD" id="cd14978">
    <property type="entry name" value="7tmA_FMRFamide_R-like"/>
    <property type="match status" value="1"/>
</dbReference>
<proteinExistence type="inferred from homology"/>
<comment type="caution">
    <text evidence="9">The sequence shown here is derived from an EMBL/GenBank/DDBJ whole genome shotgun (WGS) entry which is preliminary data.</text>
</comment>
<dbReference type="PRINTS" id="PR00237">
    <property type="entry name" value="GPCRRHODOPSN"/>
</dbReference>
<evidence type="ECO:0000256" key="4">
    <source>
        <dbReference type="ARBA" id="ARBA00022989"/>
    </source>
</evidence>
<dbReference type="InterPro" id="IPR053093">
    <property type="entry name" value="GPCR-like"/>
</dbReference>
<dbReference type="PANTHER" id="PTHR47760:SF1">
    <property type="entry name" value="G-PROTEIN COUPLED RECEPTORS FAMILY 1 PROFILE DOMAIN-CONTAINING PROTEIN"/>
    <property type="match status" value="1"/>
</dbReference>
<feature type="transmembrane region" description="Helical" evidence="7">
    <location>
        <begin position="301"/>
        <end position="326"/>
    </location>
</feature>
<feature type="transmembrane region" description="Helical" evidence="7">
    <location>
        <begin position="45"/>
        <end position="69"/>
    </location>
</feature>
<organism evidence="9 10">
    <name type="scientific">Artemia franciscana</name>
    <name type="common">Brine shrimp</name>
    <name type="synonym">Artemia sanfranciscana</name>
    <dbReference type="NCBI Taxonomy" id="6661"/>
    <lineage>
        <taxon>Eukaryota</taxon>
        <taxon>Metazoa</taxon>
        <taxon>Ecdysozoa</taxon>
        <taxon>Arthropoda</taxon>
        <taxon>Crustacea</taxon>
        <taxon>Branchiopoda</taxon>
        <taxon>Anostraca</taxon>
        <taxon>Artemiidae</taxon>
        <taxon>Artemia</taxon>
    </lineage>
</organism>
<dbReference type="Gene3D" id="1.20.1070.10">
    <property type="entry name" value="Rhodopsin 7-helix transmembrane proteins"/>
    <property type="match status" value="1"/>
</dbReference>
<evidence type="ECO:0000256" key="6">
    <source>
        <dbReference type="RuleBase" id="RU000688"/>
    </source>
</evidence>
<evidence type="ECO:0000259" key="8">
    <source>
        <dbReference type="PROSITE" id="PS50262"/>
    </source>
</evidence>
<comment type="subcellular location">
    <subcellularLocation>
        <location evidence="1">Membrane</location>
    </subcellularLocation>
</comment>
<dbReference type="Pfam" id="PF00001">
    <property type="entry name" value="7tm_1"/>
    <property type="match status" value="1"/>
</dbReference>
<keyword evidence="5 7" id="KW-0472">Membrane</keyword>
<dbReference type="SUPFAM" id="SSF81321">
    <property type="entry name" value="Family A G protein-coupled receptor-like"/>
    <property type="match status" value="1"/>
</dbReference>
<feature type="transmembrane region" description="Helical" evidence="7">
    <location>
        <begin position="81"/>
        <end position="105"/>
    </location>
</feature>
<gene>
    <name evidence="9" type="ORF">QYM36_005112</name>
</gene>
<keyword evidence="3 6" id="KW-0812">Transmembrane</keyword>
<accession>A0AA88L5Q2</accession>
<reference evidence="9" key="1">
    <citation type="submission" date="2023-07" db="EMBL/GenBank/DDBJ databases">
        <title>Chromosome-level genome assembly of Artemia franciscana.</title>
        <authorList>
            <person name="Jo E."/>
        </authorList>
    </citation>
    <scope>NUCLEOTIDE SEQUENCE</scope>
    <source>
        <tissue evidence="9">Whole body</tissue>
    </source>
</reference>
<dbReference type="Proteomes" id="UP001187531">
    <property type="component" value="Unassembled WGS sequence"/>
</dbReference>
<keyword evidence="4 7" id="KW-1133">Transmembrane helix</keyword>
<dbReference type="PROSITE" id="PS00237">
    <property type="entry name" value="G_PROTEIN_RECEP_F1_1"/>
    <property type="match status" value="1"/>
</dbReference>
<feature type="domain" description="G-protein coupled receptors family 1 profile" evidence="8">
    <location>
        <begin position="62"/>
        <end position="358"/>
    </location>
</feature>